<dbReference type="Proteomes" id="UP001230504">
    <property type="component" value="Unassembled WGS sequence"/>
</dbReference>
<accession>A0AAD8V0Z6</accession>
<reference evidence="2" key="1">
    <citation type="submission" date="2021-06" db="EMBL/GenBank/DDBJ databases">
        <title>Comparative genomics, transcriptomics and evolutionary studies reveal genomic signatures of adaptation to plant cell wall in hemibiotrophic fungi.</title>
        <authorList>
            <consortium name="DOE Joint Genome Institute"/>
            <person name="Baroncelli R."/>
            <person name="Diaz J.F."/>
            <person name="Benocci T."/>
            <person name="Peng M."/>
            <person name="Battaglia E."/>
            <person name="Haridas S."/>
            <person name="Andreopoulos W."/>
            <person name="Labutti K."/>
            <person name="Pangilinan J."/>
            <person name="Floch G.L."/>
            <person name="Makela M.R."/>
            <person name="Henrissat B."/>
            <person name="Grigoriev I.V."/>
            <person name="Crouch J.A."/>
            <person name="De Vries R.P."/>
            <person name="Sukno S.A."/>
            <person name="Thon M.R."/>
        </authorList>
    </citation>
    <scope>NUCLEOTIDE SEQUENCE</scope>
    <source>
        <strain evidence="2">CBS 125086</strain>
    </source>
</reference>
<proteinExistence type="predicted"/>
<feature type="region of interest" description="Disordered" evidence="1">
    <location>
        <begin position="54"/>
        <end position="73"/>
    </location>
</feature>
<gene>
    <name evidence="2" type="ORF">LY79DRAFT_567721</name>
</gene>
<name>A0AAD8V0Z6_9PEZI</name>
<sequence>MQLARTTRRWLHALLCATRRRSWLADARGGIKVYDDHMSVRPNMGFCIRIRYASPEPDFDPTRDSERRRRGCH</sequence>
<comment type="caution">
    <text evidence="2">The sequence shown here is derived from an EMBL/GenBank/DDBJ whole genome shotgun (WGS) entry which is preliminary data.</text>
</comment>
<organism evidence="2 3">
    <name type="scientific">Colletotrichum navitas</name>
    <dbReference type="NCBI Taxonomy" id="681940"/>
    <lineage>
        <taxon>Eukaryota</taxon>
        <taxon>Fungi</taxon>
        <taxon>Dikarya</taxon>
        <taxon>Ascomycota</taxon>
        <taxon>Pezizomycotina</taxon>
        <taxon>Sordariomycetes</taxon>
        <taxon>Hypocreomycetidae</taxon>
        <taxon>Glomerellales</taxon>
        <taxon>Glomerellaceae</taxon>
        <taxon>Colletotrichum</taxon>
        <taxon>Colletotrichum graminicola species complex</taxon>
    </lineage>
</organism>
<dbReference type="AlphaFoldDB" id="A0AAD8V0Z6"/>
<evidence type="ECO:0000313" key="3">
    <source>
        <dbReference type="Proteomes" id="UP001230504"/>
    </source>
</evidence>
<feature type="non-terminal residue" evidence="2">
    <location>
        <position position="1"/>
    </location>
</feature>
<protein>
    <submittedName>
        <fullName evidence="2">Uncharacterized protein</fullName>
    </submittedName>
</protein>
<evidence type="ECO:0000313" key="2">
    <source>
        <dbReference type="EMBL" id="KAK1573825.1"/>
    </source>
</evidence>
<evidence type="ECO:0000256" key="1">
    <source>
        <dbReference type="SAM" id="MobiDB-lite"/>
    </source>
</evidence>
<dbReference type="EMBL" id="JAHLJV010000085">
    <property type="protein sequence ID" value="KAK1573825.1"/>
    <property type="molecule type" value="Genomic_DNA"/>
</dbReference>
<keyword evidence="3" id="KW-1185">Reference proteome</keyword>
<dbReference type="RefSeq" id="XP_060409404.1">
    <property type="nucleotide sequence ID" value="XM_060558916.1"/>
</dbReference>
<dbReference type="GeneID" id="85443156"/>